<organism evidence="1 2">
    <name type="scientific">Smallanthus sonchifolius</name>
    <dbReference type="NCBI Taxonomy" id="185202"/>
    <lineage>
        <taxon>Eukaryota</taxon>
        <taxon>Viridiplantae</taxon>
        <taxon>Streptophyta</taxon>
        <taxon>Embryophyta</taxon>
        <taxon>Tracheophyta</taxon>
        <taxon>Spermatophyta</taxon>
        <taxon>Magnoliopsida</taxon>
        <taxon>eudicotyledons</taxon>
        <taxon>Gunneridae</taxon>
        <taxon>Pentapetalae</taxon>
        <taxon>asterids</taxon>
        <taxon>campanulids</taxon>
        <taxon>Asterales</taxon>
        <taxon>Asteraceae</taxon>
        <taxon>Asteroideae</taxon>
        <taxon>Heliantheae alliance</taxon>
        <taxon>Millerieae</taxon>
        <taxon>Smallanthus</taxon>
    </lineage>
</organism>
<dbReference type="EMBL" id="CM042032">
    <property type="protein sequence ID" value="KAI3777446.1"/>
    <property type="molecule type" value="Genomic_DNA"/>
</dbReference>
<name>A0ACB9G327_9ASTR</name>
<accession>A0ACB9G327</accession>
<reference evidence="1 2" key="2">
    <citation type="journal article" date="2022" name="Mol. Ecol. Resour.">
        <title>The genomes of chicory, endive, great burdock and yacon provide insights into Asteraceae paleo-polyploidization history and plant inulin production.</title>
        <authorList>
            <person name="Fan W."/>
            <person name="Wang S."/>
            <person name="Wang H."/>
            <person name="Wang A."/>
            <person name="Jiang F."/>
            <person name="Liu H."/>
            <person name="Zhao H."/>
            <person name="Xu D."/>
            <person name="Zhang Y."/>
        </authorList>
    </citation>
    <scope>NUCLEOTIDE SEQUENCE [LARGE SCALE GENOMIC DNA]</scope>
    <source>
        <strain evidence="2">cv. Yunnan</strain>
        <tissue evidence="1">Leaves</tissue>
    </source>
</reference>
<proteinExistence type="predicted"/>
<reference evidence="2" key="1">
    <citation type="journal article" date="2022" name="Mol. Ecol. Resour.">
        <title>The genomes of chicory, endive, great burdock and yacon provide insights into Asteraceae palaeo-polyploidization history and plant inulin production.</title>
        <authorList>
            <person name="Fan W."/>
            <person name="Wang S."/>
            <person name="Wang H."/>
            <person name="Wang A."/>
            <person name="Jiang F."/>
            <person name="Liu H."/>
            <person name="Zhao H."/>
            <person name="Xu D."/>
            <person name="Zhang Y."/>
        </authorList>
    </citation>
    <scope>NUCLEOTIDE SEQUENCE [LARGE SCALE GENOMIC DNA]</scope>
    <source>
        <strain evidence="2">cv. Yunnan</strain>
    </source>
</reference>
<keyword evidence="2" id="KW-1185">Reference proteome</keyword>
<protein>
    <submittedName>
        <fullName evidence="1">Uncharacterized protein</fullName>
    </submittedName>
</protein>
<dbReference type="Proteomes" id="UP001056120">
    <property type="component" value="Linkage Group LG15"/>
</dbReference>
<gene>
    <name evidence="1" type="ORF">L1987_47246</name>
</gene>
<sequence>MGSLMAGWRSHVHHLQSERNRSLTKEEIASFWRSKKIEEEERFFLKASYKLSKEDKRDVDDVVREEESMEPLLKKHGWWISSNRGGCSEARGGAQEPPSFEILV</sequence>
<comment type="caution">
    <text evidence="1">The sequence shown here is derived from an EMBL/GenBank/DDBJ whole genome shotgun (WGS) entry which is preliminary data.</text>
</comment>
<evidence type="ECO:0000313" key="2">
    <source>
        <dbReference type="Proteomes" id="UP001056120"/>
    </source>
</evidence>
<evidence type="ECO:0000313" key="1">
    <source>
        <dbReference type="EMBL" id="KAI3777446.1"/>
    </source>
</evidence>